<dbReference type="GO" id="GO:0009249">
    <property type="term" value="P:protein lipoylation"/>
    <property type="evidence" value="ECO:0007669"/>
    <property type="project" value="UniProtKB-UniRule"/>
</dbReference>
<keyword evidence="2 9" id="KW-0963">Cytoplasm</keyword>
<dbReference type="NCBIfam" id="NF009544">
    <property type="entry name" value="PRK12928.1"/>
    <property type="match status" value="1"/>
</dbReference>
<dbReference type="GO" id="GO:0051539">
    <property type="term" value="F:4 iron, 4 sulfur cluster binding"/>
    <property type="evidence" value="ECO:0007669"/>
    <property type="project" value="UniProtKB-UniRule"/>
</dbReference>
<keyword evidence="5 9" id="KW-0479">Metal-binding</keyword>
<reference evidence="11 12" key="1">
    <citation type="submission" date="2018-06" db="EMBL/GenBank/DDBJ databases">
        <authorList>
            <person name="Strepis N."/>
        </authorList>
    </citation>
    <scope>NUCLEOTIDE SEQUENCE [LARGE SCALE GENOMIC DNA]</scope>
    <source>
        <strain evidence="11">LUCI</strain>
    </source>
</reference>
<dbReference type="SFLD" id="SFLDG01058">
    <property type="entry name" value="lipoyl_synthase_like"/>
    <property type="match status" value="1"/>
</dbReference>
<comment type="catalytic activity">
    <reaction evidence="8 9">
        <text>[[Fe-S] cluster scaffold protein carrying a second [4Fe-4S](2+) cluster] + N(6)-octanoyl-L-lysyl-[protein] + 2 oxidized [2Fe-2S]-[ferredoxin] + 2 S-adenosyl-L-methionine + 4 H(+) = [[Fe-S] cluster scaffold protein] + N(6)-[(R)-dihydrolipoyl]-L-lysyl-[protein] + 4 Fe(3+) + 2 hydrogen sulfide + 2 5'-deoxyadenosine + 2 L-methionine + 2 reduced [2Fe-2S]-[ferredoxin]</text>
        <dbReference type="Rhea" id="RHEA:16585"/>
        <dbReference type="Rhea" id="RHEA-COMP:9928"/>
        <dbReference type="Rhea" id="RHEA-COMP:10000"/>
        <dbReference type="Rhea" id="RHEA-COMP:10001"/>
        <dbReference type="Rhea" id="RHEA-COMP:10475"/>
        <dbReference type="Rhea" id="RHEA-COMP:14568"/>
        <dbReference type="Rhea" id="RHEA-COMP:14569"/>
        <dbReference type="ChEBI" id="CHEBI:15378"/>
        <dbReference type="ChEBI" id="CHEBI:17319"/>
        <dbReference type="ChEBI" id="CHEBI:29034"/>
        <dbReference type="ChEBI" id="CHEBI:29919"/>
        <dbReference type="ChEBI" id="CHEBI:33722"/>
        <dbReference type="ChEBI" id="CHEBI:33737"/>
        <dbReference type="ChEBI" id="CHEBI:33738"/>
        <dbReference type="ChEBI" id="CHEBI:57844"/>
        <dbReference type="ChEBI" id="CHEBI:59789"/>
        <dbReference type="ChEBI" id="CHEBI:78809"/>
        <dbReference type="ChEBI" id="CHEBI:83100"/>
        <dbReference type="EC" id="2.8.1.8"/>
    </reaction>
</comment>
<feature type="binding site" evidence="9">
    <location>
        <position position="41"/>
    </location>
    <ligand>
        <name>[4Fe-4S] cluster</name>
        <dbReference type="ChEBI" id="CHEBI:49883"/>
        <label>1</label>
    </ligand>
</feature>
<evidence type="ECO:0000256" key="8">
    <source>
        <dbReference type="ARBA" id="ARBA00047326"/>
    </source>
</evidence>
<dbReference type="SFLD" id="SFLDS00029">
    <property type="entry name" value="Radical_SAM"/>
    <property type="match status" value="1"/>
</dbReference>
<keyword evidence="1 9" id="KW-0004">4Fe-4S</keyword>
<dbReference type="GO" id="GO:0016992">
    <property type="term" value="F:lipoate synthase activity"/>
    <property type="evidence" value="ECO:0007669"/>
    <property type="project" value="UniProtKB-UniRule"/>
</dbReference>
<dbReference type="SMART" id="SM00729">
    <property type="entry name" value="Elp3"/>
    <property type="match status" value="1"/>
</dbReference>
<keyword evidence="12" id="KW-1185">Reference proteome</keyword>
<feature type="binding site" evidence="9">
    <location>
        <position position="74"/>
    </location>
    <ligand>
        <name>[4Fe-4S] cluster</name>
        <dbReference type="ChEBI" id="CHEBI:49883"/>
        <label>2</label>
        <note>4Fe-4S-S-AdoMet</note>
    </ligand>
</feature>
<name>A0A498R4S2_9FIRM</name>
<dbReference type="EMBL" id="UPPP01000064">
    <property type="protein sequence ID" value="VBB06444.1"/>
    <property type="molecule type" value="Genomic_DNA"/>
</dbReference>
<feature type="domain" description="Radical SAM core" evidence="10">
    <location>
        <begin position="53"/>
        <end position="269"/>
    </location>
</feature>
<evidence type="ECO:0000256" key="3">
    <source>
        <dbReference type="ARBA" id="ARBA00022679"/>
    </source>
</evidence>
<evidence type="ECO:0000259" key="10">
    <source>
        <dbReference type="PROSITE" id="PS51918"/>
    </source>
</evidence>
<feature type="binding site" evidence="9">
    <location>
        <position position="52"/>
    </location>
    <ligand>
        <name>[4Fe-4S] cluster</name>
        <dbReference type="ChEBI" id="CHEBI:49883"/>
        <label>1</label>
    </ligand>
</feature>
<comment type="subcellular location">
    <subcellularLocation>
        <location evidence="9">Cytoplasm</location>
    </subcellularLocation>
</comment>
<dbReference type="FunFam" id="3.20.20.70:FF:000040">
    <property type="entry name" value="Lipoyl synthase"/>
    <property type="match status" value="1"/>
</dbReference>
<evidence type="ECO:0000313" key="11">
    <source>
        <dbReference type="EMBL" id="VBB06444.1"/>
    </source>
</evidence>
<feature type="binding site" evidence="9">
    <location>
        <position position="71"/>
    </location>
    <ligand>
        <name>[4Fe-4S] cluster</name>
        <dbReference type="ChEBI" id="CHEBI:49883"/>
        <label>2</label>
        <note>4Fe-4S-S-AdoMet</note>
    </ligand>
</feature>
<proteinExistence type="inferred from homology"/>
<comment type="cofactor">
    <cofactor evidence="9">
        <name>[4Fe-4S] cluster</name>
        <dbReference type="ChEBI" id="CHEBI:49883"/>
    </cofactor>
    <text evidence="9">Binds 2 [4Fe-4S] clusters per subunit. One cluster is coordinated with 3 cysteines and an exchangeable S-adenosyl-L-methionine.</text>
</comment>
<dbReference type="AlphaFoldDB" id="A0A498R4S2"/>
<evidence type="ECO:0000256" key="9">
    <source>
        <dbReference type="HAMAP-Rule" id="MF_00206"/>
    </source>
</evidence>
<accession>A0A498R4S2</accession>
<dbReference type="Gene3D" id="3.20.20.70">
    <property type="entry name" value="Aldolase class I"/>
    <property type="match status" value="1"/>
</dbReference>
<dbReference type="UniPathway" id="UPA00538">
    <property type="reaction ID" value="UER00593"/>
</dbReference>
<dbReference type="InterPro" id="IPR006638">
    <property type="entry name" value="Elp3/MiaA/NifB-like_rSAM"/>
</dbReference>
<evidence type="ECO:0000256" key="2">
    <source>
        <dbReference type="ARBA" id="ARBA00022490"/>
    </source>
</evidence>
<organism evidence="11 12">
    <name type="scientific">Lucifera butyrica</name>
    <dbReference type="NCBI Taxonomy" id="1351585"/>
    <lineage>
        <taxon>Bacteria</taxon>
        <taxon>Bacillati</taxon>
        <taxon>Bacillota</taxon>
        <taxon>Negativicutes</taxon>
        <taxon>Veillonellales</taxon>
        <taxon>Veillonellaceae</taxon>
        <taxon>Lucifera</taxon>
    </lineage>
</organism>
<keyword evidence="7 9" id="KW-0411">Iron-sulfur</keyword>
<dbReference type="OrthoDB" id="9787898at2"/>
<dbReference type="CDD" id="cd01335">
    <property type="entry name" value="Radical_SAM"/>
    <property type="match status" value="1"/>
</dbReference>
<evidence type="ECO:0000256" key="7">
    <source>
        <dbReference type="ARBA" id="ARBA00023014"/>
    </source>
</evidence>
<feature type="binding site" evidence="9">
    <location>
        <position position="280"/>
    </location>
    <ligand>
        <name>[4Fe-4S] cluster</name>
        <dbReference type="ChEBI" id="CHEBI:49883"/>
        <label>1</label>
    </ligand>
</feature>
<dbReference type="NCBIfam" id="TIGR00510">
    <property type="entry name" value="lipA"/>
    <property type="match status" value="1"/>
</dbReference>
<evidence type="ECO:0000256" key="4">
    <source>
        <dbReference type="ARBA" id="ARBA00022691"/>
    </source>
</evidence>
<dbReference type="EC" id="2.8.1.8" evidence="9"/>
<dbReference type="SFLD" id="SFLDF00271">
    <property type="entry name" value="lipoyl_synthase"/>
    <property type="match status" value="1"/>
</dbReference>
<dbReference type="GO" id="GO:0046872">
    <property type="term" value="F:metal ion binding"/>
    <property type="evidence" value="ECO:0007669"/>
    <property type="project" value="UniProtKB-KW"/>
</dbReference>
<feature type="binding site" evidence="9">
    <location>
        <position position="67"/>
    </location>
    <ligand>
        <name>[4Fe-4S] cluster</name>
        <dbReference type="ChEBI" id="CHEBI:49883"/>
        <label>2</label>
        <note>4Fe-4S-S-AdoMet</note>
    </ligand>
</feature>
<dbReference type="RefSeq" id="WP_122627399.1">
    <property type="nucleotide sequence ID" value="NZ_UPPP01000064.1"/>
</dbReference>
<comment type="function">
    <text evidence="9">Catalyzes the radical-mediated insertion of two sulfur atoms into the C-6 and C-8 positions of the octanoyl moiety bound to the lipoyl domains of lipoate-dependent enzymes, thereby converting the octanoylated domains into lipoylated derivatives.</text>
</comment>
<sequence>MEGKVLTYIKKPDWLKKDLKRAAVSGPVNAVLAGYSLNTVCNEAGCPNKGECFSRGTATFLIMGKNCTRNCRFCKITKAAPEELNPREPLNIAKAIQEMNLKHTVITSVTRDDLPDGGAGHFANTIFEIRKLCPDVTIEVLIPDFKGDYEALKKVVDANPDIINHNVETVPGLYNAVRPTAVFERSLELLRRVKEINGNLFTKSGFMVGLGEKEEEVIALLYALRGVGCDIVTIGQYLQPSREHYEVVAYIHPDQFQKYEEFAQKIGFQYVASGPLVRSSYHAEDGFSYLKKVKI</sequence>
<dbReference type="InterPro" id="IPR058240">
    <property type="entry name" value="rSAM_sf"/>
</dbReference>
<dbReference type="InterPro" id="IPR003698">
    <property type="entry name" value="Lipoyl_synth"/>
</dbReference>
<dbReference type="HAMAP" id="MF_00206">
    <property type="entry name" value="Lipoyl_synth"/>
    <property type="match status" value="1"/>
</dbReference>
<dbReference type="PROSITE" id="PS51918">
    <property type="entry name" value="RADICAL_SAM"/>
    <property type="match status" value="1"/>
</dbReference>
<evidence type="ECO:0000256" key="5">
    <source>
        <dbReference type="ARBA" id="ARBA00022723"/>
    </source>
</evidence>
<dbReference type="NCBIfam" id="NF004019">
    <property type="entry name" value="PRK05481.1"/>
    <property type="match status" value="1"/>
</dbReference>
<dbReference type="GO" id="GO:0005737">
    <property type="term" value="C:cytoplasm"/>
    <property type="evidence" value="ECO:0007669"/>
    <property type="project" value="UniProtKB-SubCell"/>
</dbReference>
<dbReference type="Pfam" id="PF04055">
    <property type="entry name" value="Radical_SAM"/>
    <property type="match status" value="1"/>
</dbReference>
<dbReference type="PIRSF" id="PIRSF005963">
    <property type="entry name" value="Lipoyl_synth"/>
    <property type="match status" value="1"/>
</dbReference>
<keyword evidence="4 9" id="KW-0949">S-adenosyl-L-methionine</keyword>
<feature type="binding site" evidence="9">
    <location>
        <position position="46"/>
    </location>
    <ligand>
        <name>[4Fe-4S] cluster</name>
        <dbReference type="ChEBI" id="CHEBI:49883"/>
        <label>1</label>
    </ligand>
</feature>
<gene>
    <name evidence="9" type="primary">lipA</name>
    <name evidence="11" type="ORF">LUCI_1676</name>
</gene>
<evidence type="ECO:0000256" key="1">
    <source>
        <dbReference type="ARBA" id="ARBA00022485"/>
    </source>
</evidence>
<dbReference type="Proteomes" id="UP000277811">
    <property type="component" value="Unassembled WGS sequence"/>
</dbReference>
<dbReference type="PANTHER" id="PTHR10949:SF0">
    <property type="entry name" value="LIPOYL SYNTHASE, MITOCHONDRIAL"/>
    <property type="match status" value="1"/>
</dbReference>
<dbReference type="SUPFAM" id="SSF102114">
    <property type="entry name" value="Radical SAM enzymes"/>
    <property type="match status" value="1"/>
</dbReference>
<dbReference type="PANTHER" id="PTHR10949">
    <property type="entry name" value="LIPOYL SYNTHASE"/>
    <property type="match status" value="1"/>
</dbReference>
<evidence type="ECO:0000313" key="12">
    <source>
        <dbReference type="Proteomes" id="UP000277811"/>
    </source>
</evidence>
<protein>
    <recommendedName>
        <fullName evidence="9">Lipoyl synthase</fullName>
        <ecNumber evidence="9">2.8.1.8</ecNumber>
    </recommendedName>
    <alternativeName>
        <fullName evidence="9">Lip-syn</fullName>
        <shortName evidence="9">LS</shortName>
    </alternativeName>
    <alternativeName>
        <fullName evidence="9">Lipoate synthase</fullName>
    </alternativeName>
    <alternativeName>
        <fullName evidence="9">Lipoic acid synthase</fullName>
    </alternativeName>
    <alternativeName>
        <fullName evidence="9">Sulfur insertion protein LipA</fullName>
    </alternativeName>
</protein>
<dbReference type="InterPro" id="IPR013785">
    <property type="entry name" value="Aldolase_TIM"/>
</dbReference>
<keyword evidence="3 9" id="KW-0808">Transferase</keyword>
<evidence type="ECO:0000256" key="6">
    <source>
        <dbReference type="ARBA" id="ARBA00023004"/>
    </source>
</evidence>
<comment type="pathway">
    <text evidence="9">Protein modification; protein lipoylation via endogenous pathway; protein N(6)-(lipoyl)lysine from octanoyl-[acyl-carrier-protein]: step 2/2.</text>
</comment>
<keyword evidence="6 9" id="KW-0408">Iron</keyword>
<dbReference type="InterPro" id="IPR007197">
    <property type="entry name" value="rSAM"/>
</dbReference>
<comment type="similarity">
    <text evidence="9">Belongs to the radical SAM superfamily. Lipoyl synthase family.</text>
</comment>